<accession>A0A4Y2RSA7</accession>
<dbReference type="AlphaFoldDB" id="A0A4Y2RSA7"/>
<keyword evidence="2" id="KW-1185">Reference proteome</keyword>
<comment type="caution">
    <text evidence="1">The sequence shown here is derived from an EMBL/GenBank/DDBJ whole genome shotgun (WGS) entry which is preliminary data.</text>
</comment>
<evidence type="ECO:0000313" key="2">
    <source>
        <dbReference type="Proteomes" id="UP000499080"/>
    </source>
</evidence>
<reference evidence="1 2" key="1">
    <citation type="journal article" date="2019" name="Sci. Rep.">
        <title>Orb-weaving spider Araneus ventricosus genome elucidates the spidroin gene catalogue.</title>
        <authorList>
            <person name="Kono N."/>
            <person name="Nakamura H."/>
            <person name="Ohtoshi R."/>
            <person name="Moran D.A.P."/>
            <person name="Shinohara A."/>
            <person name="Yoshida Y."/>
            <person name="Fujiwara M."/>
            <person name="Mori M."/>
            <person name="Tomita M."/>
            <person name="Arakawa K."/>
        </authorList>
    </citation>
    <scope>NUCLEOTIDE SEQUENCE [LARGE SCALE GENOMIC DNA]</scope>
</reference>
<organism evidence="1 2">
    <name type="scientific">Araneus ventricosus</name>
    <name type="common">Orbweaver spider</name>
    <name type="synonym">Epeira ventricosa</name>
    <dbReference type="NCBI Taxonomy" id="182803"/>
    <lineage>
        <taxon>Eukaryota</taxon>
        <taxon>Metazoa</taxon>
        <taxon>Ecdysozoa</taxon>
        <taxon>Arthropoda</taxon>
        <taxon>Chelicerata</taxon>
        <taxon>Arachnida</taxon>
        <taxon>Araneae</taxon>
        <taxon>Araneomorphae</taxon>
        <taxon>Entelegynae</taxon>
        <taxon>Araneoidea</taxon>
        <taxon>Araneidae</taxon>
        <taxon>Araneus</taxon>
    </lineage>
</organism>
<dbReference type="EMBL" id="BGPR01018240">
    <property type="protein sequence ID" value="GBN78598.1"/>
    <property type="molecule type" value="Genomic_DNA"/>
</dbReference>
<dbReference type="Proteomes" id="UP000499080">
    <property type="component" value="Unassembled WGS sequence"/>
</dbReference>
<proteinExistence type="predicted"/>
<gene>
    <name evidence="1" type="ORF">AVEN_197346_1</name>
</gene>
<name>A0A4Y2RSA7_ARAVE</name>
<protein>
    <submittedName>
        <fullName evidence="1">Uncharacterized protein</fullName>
    </submittedName>
</protein>
<sequence>MRPRTGAFPSKTKHPSAFGGLINLVLERNRSKLDKSETENHSGCGIAVHVLNEIGTAYADICDRTEGSDTARKRPISQHRQRRTLQPLFDTVLETENLLTSSGGFLIRVTSVMPSGGPI</sequence>
<evidence type="ECO:0000313" key="1">
    <source>
        <dbReference type="EMBL" id="GBN78598.1"/>
    </source>
</evidence>